<dbReference type="GO" id="GO:0033314">
    <property type="term" value="P:mitotic DNA replication checkpoint signaling"/>
    <property type="evidence" value="ECO:0007669"/>
    <property type="project" value="TreeGrafter"/>
</dbReference>
<feature type="compositionally biased region" description="Basic and acidic residues" evidence="4">
    <location>
        <begin position="212"/>
        <end position="230"/>
    </location>
</feature>
<feature type="compositionally biased region" description="Basic and acidic residues" evidence="4">
    <location>
        <begin position="276"/>
        <end position="287"/>
    </location>
</feature>
<name>A0AAN6ERF1_EXODE</name>
<feature type="compositionally biased region" description="Polar residues" evidence="4">
    <location>
        <begin position="148"/>
        <end position="184"/>
    </location>
</feature>
<feature type="compositionally biased region" description="Basic and acidic residues" evidence="4">
    <location>
        <begin position="322"/>
        <end position="331"/>
    </location>
</feature>
<feature type="compositionally biased region" description="Low complexity" evidence="4">
    <location>
        <begin position="762"/>
        <end position="774"/>
    </location>
</feature>
<dbReference type="PANTHER" id="PTHR14396">
    <property type="entry name" value="CLASPIN"/>
    <property type="match status" value="1"/>
</dbReference>
<feature type="compositionally biased region" description="Polar residues" evidence="4">
    <location>
        <begin position="1132"/>
        <end position="1149"/>
    </location>
</feature>
<evidence type="ECO:0000259" key="5">
    <source>
        <dbReference type="Pfam" id="PF09444"/>
    </source>
</evidence>
<reference evidence="6" key="1">
    <citation type="submission" date="2023-01" db="EMBL/GenBank/DDBJ databases">
        <title>Exophiala dermititidis isolated from Cystic Fibrosis Patient.</title>
        <authorList>
            <person name="Kurbessoian T."/>
            <person name="Crocker A."/>
            <person name="Murante D."/>
            <person name="Hogan D.A."/>
            <person name="Stajich J.E."/>
        </authorList>
    </citation>
    <scope>NUCLEOTIDE SEQUENCE</scope>
    <source>
        <strain evidence="6">Ex8</strain>
    </source>
</reference>
<feature type="region of interest" description="Disordered" evidence="4">
    <location>
        <begin position="1022"/>
        <end position="1050"/>
    </location>
</feature>
<feature type="compositionally biased region" description="Acidic residues" evidence="4">
    <location>
        <begin position="950"/>
        <end position="960"/>
    </location>
</feature>
<feature type="compositionally biased region" description="Polar residues" evidence="4">
    <location>
        <begin position="45"/>
        <end position="62"/>
    </location>
</feature>
<feature type="compositionally biased region" description="Acidic residues" evidence="4">
    <location>
        <begin position="1193"/>
        <end position="1202"/>
    </location>
</feature>
<evidence type="ECO:0000256" key="2">
    <source>
        <dbReference type="ARBA" id="ARBA00022553"/>
    </source>
</evidence>
<feature type="compositionally biased region" description="Basic and acidic residues" evidence="4">
    <location>
        <begin position="1115"/>
        <end position="1131"/>
    </location>
</feature>
<feature type="compositionally biased region" description="Acidic residues" evidence="4">
    <location>
        <begin position="600"/>
        <end position="646"/>
    </location>
</feature>
<feature type="compositionally biased region" description="Basic and acidic residues" evidence="4">
    <location>
        <begin position="1073"/>
        <end position="1089"/>
    </location>
</feature>
<dbReference type="GO" id="GO:0007095">
    <property type="term" value="P:mitotic G2 DNA damage checkpoint signaling"/>
    <property type="evidence" value="ECO:0007669"/>
    <property type="project" value="TreeGrafter"/>
</dbReference>
<keyword evidence="3" id="KW-0539">Nucleus</keyword>
<feature type="compositionally biased region" description="Basic and acidic residues" evidence="4">
    <location>
        <begin position="585"/>
        <end position="594"/>
    </location>
</feature>
<feature type="region of interest" description="Disordered" evidence="4">
    <location>
        <begin position="1073"/>
        <end position="1165"/>
    </location>
</feature>
<feature type="region of interest" description="Disordered" evidence="4">
    <location>
        <begin position="585"/>
        <end position="746"/>
    </location>
</feature>
<dbReference type="EMBL" id="JAJGCB010000014">
    <property type="protein sequence ID" value="KAJ8989409.1"/>
    <property type="molecule type" value="Genomic_DNA"/>
</dbReference>
<dbReference type="GO" id="GO:0010997">
    <property type="term" value="F:anaphase-promoting complex binding"/>
    <property type="evidence" value="ECO:0007669"/>
    <property type="project" value="TreeGrafter"/>
</dbReference>
<dbReference type="InterPro" id="IPR024146">
    <property type="entry name" value="Claspin"/>
</dbReference>
<feature type="domain" description="DNA replication checkpoint mediator MRC1" evidence="5">
    <location>
        <begin position="942"/>
        <end position="1081"/>
    </location>
</feature>
<feature type="region of interest" description="Disordered" evidence="4">
    <location>
        <begin position="949"/>
        <end position="989"/>
    </location>
</feature>
<dbReference type="Pfam" id="PF09444">
    <property type="entry name" value="MRC1"/>
    <property type="match status" value="1"/>
</dbReference>
<dbReference type="GO" id="GO:0005634">
    <property type="term" value="C:nucleus"/>
    <property type="evidence" value="ECO:0007669"/>
    <property type="project" value="UniProtKB-SubCell"/>
</dbReference>
<feature type="compositionally biased region" description="Low complexity" evidence="4">
    <location>
        <begin position="1"/>
        <end position="20"/>
    </location>
</feature>
<evidence type="ECO:0000256" key="1">
    <source>
        <dbReference type="ARBA" id="ARBA00004123"/>
    </source>
</evidence>
<evidence type="ECO:0000256" key="3">
    <source>
        <dbReference type="ARBA" id="ARBA00023242"/>
    </source>
</evidence>
<feature type="compositionally biased region" description="Acidic residues" evidence="4">
    <location>
        <begin position="246"/>
        <end position="258"/>
    </location>
</feature>
<feature type="compositionally biased region" description="Acidic residues" evidence="4">
    <location>
        <begin position="1090"/>
        <end position="1107"/>
    </location>
</feature>
<evidence type="ECO:0000313" key="6">
    <source>
        <dbReference type="EMBL" id="KAJ8989409.1"/>
    </source>
</evidence>
<comment type="subcellular location">
    <subcellularLocation>
        <location evidence="1">Nucleus</location>
    </subcellularLocation>
</comment>
<comment type="caution">
    <text evidence="6">The sequence shown here is derived from an EMBL/GenBank/DDBJ whole genome shotgun (WGS) entry which is preliminary data.</text>
</comment>
<evidence type="ECO:0000313" key="7">
    <source>
        <dbReference type="Proteomes" id="UP001161757"/>
    </source>
</evidence>
<feature type="compositionally biased region" description="Basic and acidic residues" evidence="4">
    <location>
        <begin position="1238"/>
        <end position="1248"/>
    </location>
</feature>
<protein>
    <recommendedName>
        <fullName evidence="5">DNA replication checkpoint mediator MRC1 domain-containing protein</fullName>
    </recommendedName>
</protein>
<organism evidence="6 7">
    <name type="scientific">Exophiala dermatitidis</name>
    <name type="common">Black yeast-like fungus</name>
    <name type="synonym">Wangiella dermatitidis</name>
    <dbReference type="NCBI Taxonomy" id="5970"/>
    <lineage>
        <taxon>Eukaryota</taxon>
        <taxon>Fungi</taxon>
        <taxon>Dikarya</taxon>
        <taxon>Ascomycota</taxon>
        <taxon>Pezizomycotina</taxon>
        <taxon>Eurotiomycetes</taxon>
        <taxon>Chaetothyriomycetidae</taxon>
        <taxon>Chaetothyriales</taxon>
        <taxon>Herpotrichiellaceae</taxon>
        <taxon>Exophiala</taxon>
    </lineage>
</organism>
<feature type="compositionally biased region" description="Acidic residues" evidence="4">
    <location>
        <begin position="967"/>
        <end position="977"/>
    </location>
</feature>
<dbReference type="InterPro" id="IPR018564">
    <property type="entry name" value="Repl_chkpnt_MRC1_dom"/>
</dbReference>
<feature type="region of interest" description="Disordered" evidence="4">
    <location>
        <begin position="761"/>
        <end position="787"/>
    </location>
</feature>
<feature type="compositionally biased region" description="Basic residues" evidence="4">
    <location>
        <begin position="135"/>
        <end position="146"/>
    </location>
</feature>
<dbReference type="PANTHER" id="PTHR14396:SF10">
    <property type="entry name" value="CLASPIN"/>
    <property type="match status" value="1"/>
</dbReference>
<feature type="compositionally biased region" description="Acidic residues" evidence="4">
    <location>
        <begin position="654"/>
        <end position="672"/>
    </location>
</feature>
<accession>A0AAN6ERF1</accession>
<feature type="compositionally biased region" description="Low complexity" evidence="4">
    <location>
        <begin position="1282"/>
        <end position="1292"/>
    </location>
</feature>
<dbReference type="Proteomes" id="UP001161757">
    <property type="component" value="Unassembled WGS sequence"/>
</dbReference>
<proteinExistence type="predicted"/>
<feature type="region of interest" description="Disordered" evidence="4">
    <location>
        <begin position="1190"/>
        <end position="1294"/>
    </location>
</feature>
<gene>
    <name evidence="6" type="ORF">HRR80_006645</name>
</gene>
<feature type="compositionally biased region" description="Basic and acidic residues" evidence="4">
    <location>
        <begin position="1261"/>
        <end position="1270"/>
    </location>
</feature>
<keyword evidence="2" id="KW-0597">Phosphoprotein</keyword>
<sequence length="1416" mass="154719">MSSPRGSPSPNGSPQSPASNVLTPSRKVQALLAQFDDSDSDSPSEQPGTRSANPPAQIQNAESHAGQAMASQPQDDSEEEDILPAAPRSRIAARLQGVAILPTASNDDREKPASTDVQQDVSMPSEHSEDEGPIMRRRLLTKRKIKPVQSTPASRGSRSPSADTLPSPSAINPDPSTTQQLHGSESNDEHRSSPAGKSKFLALVEKHRKQRLEKEAEEAAKKAARIEAQKSQESTGRLPRGSSPADDSDEDSDIFGDDAGEKLAKQARPSRKASKKAIEEMNRETQRITRNMQLAHQARTKKKITKDSLLARFNFSTSASSRDQKSPEPENHLVTGSSRAGSDTEANKGHSTPPTSPMMADNTTDRPKTPTSQAVDTRHGSGSEAGSEGEENLFKTGPKVDKGKGRALSVEPFPDIQQVLAAQSVDPLTDPSLVRNSSDAPQKPTVKPFQSKWSALALKNSEDDDTESDLEVVTSRGEVRKYAAFEHLPRRKAKEAPSHLALRSLANLIGSEERKSSMNAAQMEAALRKAARMQARKERQEKIEELKARGVMIQTAEEREREQQEVEDLLERARQEAVEIQKREKALAKKEGTLTKDGLNDDDDESDADFEDDEAEISLSGEDEDGEVEDDDEGDGEAEDAEDGDAEGGALLDAEADEEEPLEEGSQSDDAEAASRTGDGLDLDGRSVNRPARKNRTNRVLSDDDEEEEEDWNAKPRSPQLPAPAKTPQSLSRSARKQIPGLQMSDDLPIGLTQAFAATMADSQSQLEQEQDSLTMTMDLPSPNISMVPQLNRLDSVDMISDSQPASQTQPLNVDLSFSQSQRVPQTPGTASGAGARQFTPSQAAVFEPTQDNGYMLTPFAGNRFATETPQHPGPQSTMDTVLLTEDAANSPIMQRRARFRRGRANSRESDEEQASVADVSAFDIMRRATKQKERDAFDKAKSHAREIVDEAAEESEDEYAGLGGASDEDINDEENEEDRKMIDEDTQVGAGDEAKLAKLFADRERQQDEAAVSKLLKDITTGALRRKRGNDDLDLSDEEDALVRRREAKRREFARMRRELLKDEAVGKIAEDKKKEAFLRSLEDRPVSDDEDDDFDLPETPLEEESQPAAEAETQPKESEAPTTAKDEGQGNKQPLTTAPASRLNQMKRSLGRGSSAINRRPTTLAEIRESVSFLIEEPDSQASMIDLGLSDSEDEPEAYVDLDRHLQAAEADENADDGEDLGDFIVDDNDGNDGASQEKSKDESSIFKKPAVPYSRAAYSERRTKERPNVVNRLSMLRQSSSSSSNSSSNTKMAFYTSSSMSSTSSFSKVPALLRRATTKSSLGSMAIGGRDENVSATGVVTTNNRTERGKASGEKEFVRKSTGGQRAAVNYRPTIREEKMSQRAGIAKKMAAAKNKKTKGGFLGGLFQRDSWA</sequence>
<feature type="region of interest" description="Disordered" evidence="4">
    <location>
        <begin position="1"/>
        <end position="409"/>
    </location>
</feature>
<feature type="compositionally biased region" description="Acidic residues" evidence="4">
    <location>
        <begin position="1212"/>
        <end position="1233"/>
    </location>
</feature>
<evidence type="ECO:0000256" key="4">
    <source>
        <dbReference type="SAM" id="MobiDB-lite"/>
    </source>
</evidence>